<feature type="region of interest" description="Disordered" evidence="1">
    <location>
        <begin position="79"/>
        <end position="104"/>
    </location>
</feature>
<dbReference type="OMA" id="AKWFWEN"/>
<dbReference type="HOGENOM" id="CLU_024590_0_0_1"/>
<dbReference type="eggNOG" id="ENOG502SKB6">
    <property type="taxonomic scope" value="Eukaryota"/>
</dbReference>
<evidence type="ECO:0000256" key="2">
    <source>
        <dbReference type="SAM" id="Phobius"/>
    </source>
</evidence>
<dbReference type="AlphaFoldDB" id="C5FNR7"/>
<keyword evidence="2" id="KW-1133">Transmembrane helix</keyword>
<feature type="compositionally biased region" description="Low complexity" evidence="1">
    <location>
        <begin position="276"/>
        <end position="296"/>
    </location>
</feature>
<sequence length="528" mass="57844">MSDAVRRLHITPLDAAILDTVLQPSIRHLATDISFHTIETYPENNYGFVTLPKAEAEKLTKKLNGAILKGKKFRIEQARPAPVAQPPVEPGASAHATPSEGGVSLKRKAIDHIIEGYELPSPRKVMRGWTEPRASSGRSKKKDEESKKSKKQPSKYSNGSECLFRTVPPANKPTKTKSSKKREGTDSVTVHEFKKTVKHPSFVKAGGDVSPSKLTSEYVEGKGWVDREGNVKEQEPKKSEKPLVQPSAKAKQTPKLDGEKKDTAAPPAASDESEVESSSSEDYTSSEGSDSSSGSDSEPDDESSSSEASESEKSKAIEQETPAPTVEDTPKVHPLEALFKRPKPSGISIPNPQLTIDTQFSFFGNADDSGSDAEVHDRVYAEPQTPFTVQDLQSRSMRSLAPTPDTALPTKITFWGEDSNANELRDGNELDAASGDGELPSSPTKPGTKRGGNAAEESEFAQWFWENRGDNNRAWKRRRREAAIQYPLPSPSTCLRFFIYKITPYVQALFLFLASILSLVSAEIETMK</sequence>
<protein>
    <submittedName>
        <fullName evidence="3">Uncharacterized protein</fullName>
    </submittedName>
</protein>
<keyword evidence="4" id="KW-1185">Reference proteome</keyword>
<gene>
    <name evidence="3" type="ORF">MCYG_04589</name>
</gene>
<dbReference type="VEuPathDB" id="FungiDB:MCYG_04589"/>
<organism evidence="3 4">
    <name type="scientific">Arthroderma otae (strain ATCC MYA-4605 / CBS 113480)</name>
    <name type="common">Microsporum canis</name>
    <dbReference type="NCBI Taxonomy" id="554155"/>
    <lineage>
        <taxon>Eukaryota</taxon>
        <taxon>Fungi</taxon>
        <taxon>Dikarya</taxon>
        <taxon>Ascomycota</taxon>
        <taxon>Pezizomycotina</taxon>
        <taxon>Eurotiomycetes</taxon>
        <taxon>Eurotiomycetidae</taxon>
        <taxon>Onygenales</taxon>
        <taxon>Arthrodermataceae</taxon>
        <taxon>Microsporum</taxon>
    </lineage>
</organism>
<feature type="compositionally biased region" description="Basic and acidic residues" evidence="1">
    <location>
        <begin position="254"/>
        <end position="263"/>
    </location>
</feature>
<proteinExistence type="predicted"/>
<evidence type="ECO:0000256" key="1">
    <source>
        <dbReference type="SAM" id="MobiDB-lite"/>
    </source>
</evidence>
<feature type="region of interest" description="Disordered" evidence="1">
    <location>
        <begin position="125"/>
        <end position="352"/>
    </location>
</feature>
<dbReference type="RefSeq" id="XP_002846852.1">
    <property type="nucleotide sequence ID" value="XM_002846806.1"/>
</dbReference>
<keyword evidence="2" id="KW-0812">Transmembrane</keyword>
<accession>C5FNR7</accession>
<dbReference type="STRING" id="554155.C5FNR7"/>
<dbReference type="GeneID" id="9229967"/>
<feature type="region of interest" description="Disordered" evidence="1">
    <location>
        <begin position="420"/>
        <end position="453"/>
    </location>
</feature>
<dbReference type="OrthoDB" id="3595585at2759"/>
<reference evidence="4" key="1">
    <citation type="journal article" date="2012" name="MBio">
        <title>Comparative genome analysis of Trichophyton rubrum and related dermatophytes reveals candidate genes involved in infection.</title>
        <authorList>
            <person name="Martinez D.A."/>
            <person name="Oliver B.G."/>
            <person name="Graeser Y."/>
            <person name="Goldberg J.M."/>
            <person name="Li W."/>
            <person name="Martinez-Rossi N.M."/>
            <person name="Monod M."/>
            <person name="Shelest E."/>
            <person name="Barton R.C."/>
            <person name="Birch E."/>
            <person name="Brakhage A.A."/>
            <person name="Chen Z."/>
            <person name="Gurr S.J."/>
            <person name="Heiman D."/>
            <person name="Heitman J."/>
            <person name="Kosti I."/>
            <person name="Rossi A."/>
            <person name="Saif S."/>
            <person name="Samalova M."/>
            <person name="Saunders C.W."/>
            <person name="Shea T."/>
            <person name="Summerbell R.C."/>
            <person name="Xu J."/>
            <person name="Young S."/>
            <person name="Zeng Q."/>
            <person name="Birren B.W."/>
            <person name="Cuomo C.A."/>
            <person name="White T.C."/>
        </authorList>
    </citation>
    <scope>NUCLEOTIDE SEQUENCE [LARGE SCALE GENOMIC DNA]</scope>
    <source>
        <strain evidence="4">ATCC MYA-4605 / CBS 113480</strain>
    </source>
</reference>
<name>C5FNR7_ARTOC</name>
<feature type="compositionally biased region" description="Basic and acidic residues" evidence="1">
    <location>
        <begin position="219"/>
        <end position="241"/>
    </location>
</feature>
<dbReference type="EMBL" id="DS995704">
    <property type="protein sequence ID" value="EEQ31770.1"/>
    <property type="molecule type" value="Genomic_DNA"/>
</dbReference>
<evidence type="ECO:0000313" key="3">
    <source>
        <dbReference type="EMBL" id="EEQ31770.1"/>
    </source>
</evidence>
<feature type="compositionally biased region" description="Basic and acidic residues" evidence="1">
    <location>
        <begin position="181"/>
        <end position="195"/>
    </location>
</feature>
<evidence type="ECO:0000313" key="4">
    <source>
        <dbReference type="Proteomes" id="UP000002035"/>
    </source>
</evidence>
<feature type="transmembrane region" description="Helical" evidence="2">
    <location>
        <begin position="502"/>
        <end position="522"/>
    </location>
</feature>
<dbReference type="Proteomes" id="UP000002035">
    <property type="component" value="Unassembled WGS sequence"/>
</dbReference>
<feature type="region of interest" description="Disordered" evidence="1">
    <location>
        <begin position="392"/>
        <end position="411"/>
    </location>
</feature>
<keyword evidence="2" id="KW-0472">Membrane</keyword>